<keyword evidence="2" id="KW-1185">Reference proteome</keyword>
<organism evidence="1 2">
    <name type="scientific">Boseongicola aestuarii</name>
    <dbReference type="NCBI Taxonomy" id="1470561"/>
    <lineage>
        <taxon>Bacteria</taxon>
        <taxon>Pseudomonadati</taxon>
        <taxon>Pseudomonadota</taxon>
        <taxon>Alphaproteobacteria</taxon>
        <taxon>Rhodobacterales</taxon>
        <taxon>Paracoccaceae</taxon>
        <taxon>Boseongicola</taxon>
    </lineage>
</organism>
<dbReference type="OrthoDB" id="7816979at2"/>
<reference evidence="1 2" key="1">
    <citation type="submission" date="2017-05" db="EMBL/GenBank/DDBJ databases">
        <authorList>
            <person name="Song R."/>
            <person name="Chenine A.L."/>
            <person name="Ruprecht R.M."/>
        </authorList>
    </citation>
    <scope>NUCLEOTIDE SEQUENCE [LARGE SCALE GENOMIC DNA]</scope>
    <source>
        <strain evidence="1 2">CECT 8489</strain>
    </source>
</reference>
<dbReference type="RefSeq" id="WP_093975435.1">
    <property type="nucleotide sequence ID" value="NZ_FXXQ01000013.1"/>
</dbReference>
<gene>
    <name evidence="1" type="ORF">BOA8489_03374</name>
</gene>
<accession>A0A238J3D8</accession>
<evidence type="ECO:0000313" key="2">
    <source>
        <dbReference type="Proteomes" id="UP000201838"/>
    </source>
</evidence>
<protein>
    <submittedName>
        <fullName evidence="1">Uncharacterized protein</fullName>
    </submittedName>
</protein>
<proteinExistence type="predicted"/>
<name>A0A238J3D8_9RHOB</name>
<dbReference type="Proteomes" id="UP000201838">
    <property type="component" value="Unassembled WGS sequence"/>
</dbReference>
<dbReference type="AlphaFoldDB" id="A0A238J3D8"/>
<sequence length="290" mass="31978">MEILFHLGAHCTDDGLLIRSILRNRAELAGQGILVPGPGRYRELLGSVSTTLRGDTASSDTEAMLLETICDDDTAARIVLSNENFLCRDKVAISADGLYPKAEKSAWLRRCFPSHDVHFALGLRNPATFVPALVGTLSEPDRDACLDALDLDELSWADVIVEILEANPSASLTLWAHEDTPFIWSEIMREITGHDPYIALDGAHDMLAQILSADGMNRLIAFLDDHPDITEARRRKAIAAFVEAHAAPDEVEEEIDLPGWTLDTIADLTAAYDDDIERIKALPRVTWLEP</sequence>
<dbReference type="EMBL" id="FXXQ01000013">
    <property type="protein sequence ID" value="SMX25239.1"/>
    <property type="molecule type" value="Genomic_DNA"/>
</dbReference>
<evidence type="ECO:0000313" key="1">
    <source>
        <dbReference type="EMBL" id="SMX25239.1"/>
    </source>
</evidence>